<evidence type="ECO:0000256" key="2">
    <source>
        <dbReference type="ARBA" id="ARBA00022692"/>
    </source>
</evidence>
<dbReference type="SUPFAM" id="SSF50182">
    <property type="entry name" value="Sm-like ribonucleoproteins"/>
    <property type="match status" value="1"/>
</dbReference>
<name>A0A8J6Y201_9BACT</name>
<dbReference type="EMBL" id="JACXWD010000053">
    <property type="protein sequence ID" value="MBD3869008.1"/>
    <property type="molecule type" value="Genomic_DNA"/>
</dbReference>
<sequence length="297" mass="32994">MLEKLILSAVVIIIFALLRSIAGWVAHKRIENVKARYRTGKIATYTITILGLFVLASIWFSGFSNVSTYLGLVSAGLAIALKDMLASIAGWFYILARRPFEVGDRIAIGDHAGDVIDQRLFRFTILEIGNWVAADQSTGRLIHIPNSLVFTTTIANYTSGFNYIWNELPVMVTFESNWQKAKEILTRIGEKHGEEAGGLAKRAVARAARSQMIMYAKFGPKVWTSVADCGVVLTMRYLCDPRQRRSTAETIWEDVLNEFAACPDIDFAYPTMRRYLNTEEGKPGTGGPVRNGGSADE</sequence>
<reference evidence="8 9" key="1">
    <citation type="submission" date="2020-08" db="EMBL/GenBank/DDBJ databases">
        <title>Acidobacteriota in marine sediments use diverse sulfur dissimilation pathways.</title>
        <authorList>
            <person name="Wasmund K."/>
        </authorList>
    </citation>
    <scope>NUCLEOTIDE SEQUENCE [LARGE SCALE GENOMIC DNA]</scope>
    <source>
        <strain evidence="8">MAG AM4</strain>
    </source>
</reference>
<comment type="caution">
    <text evidence="8">The sequence shown here is derived from an EMBL/GenBank/DDBJ whole genome shotgun (WGS) entry which is preliminary data.</text>
</comment>
<organism evidence="8 9">
    <name type="scientific">Candidatus Polarisedimenticola svalbardensis</name>
    <dbReference type="NCBI Taxonomy" id="2886004"/>
    <lineage>
        <taxon>Bacteria</taxon>
        <taxon>Pseudomonadati</taxon>
        <taxon>Acidobacteriota</taxon>
        <taxon>Candidatus Polarisedimenticolia</taxon>
        <taxon>Candidatus Polarisedimenticolales</taxon>
        <taxon>Candidatus Polarisedimenticolaceae</taxon>
        <taxon>Candidatus Polarisedimenticola</taxon>
    </lineage>
</organism>
<comment type="subcellular location">
    <subcellularLocation>
        <location evidence="1">Membrane</location>
    </subcellularLocation>
</comment>
<gene>
    <name evidence="8" type="ORF">IFK94_12850</name>
</gene>
<feature type="region of interest" description="Disordered" evidence="5">
    <location>
        <begin position="278"/>
        <end position="297"/>
    </location>
</feature>
<dbReference type="Gene3D" id="2.30.30.60">
    <property type="match status" value="1"/>
</dbReference>
<dbReference type="InterPro" id="IPR010920">
    <property type="entry name" value="LSM_dom_sf"/>
</dbReference>
<dbReference type="AlphaFoldDB" id="A0A8J6Y201"/>
<evidence type="ECO:0000313" key="8">
    <source>
        <dbReference type="EMBL" id="MBD3869008.1"/>
    </source>
</evidence>
<keyword evidence="2 6" id="KW-0812">Transmembrane</keyword>
<dbReference type="PANTHER" id="PTHR30566">
    <property type="entry name" value="YNAI-RELATED MECHANOSENSITIVE ION CHANNEL"/>
    <property type="match status" value="1"/>
</dbReference>
<keyword evidence="4 6" id="KW-0472">Membrane</keyword>
<protein>
    <submittedName>
        <fullName evidence="8">Mechanosensitive ion channel</fullName>
    </submittedName>
</protein>
<evidence type="ECO:0000313" key="9">
    <source>
        <dbReference type="Proteomes" id="UP000648239"/>
    </source>
</evidence>
<evidence type="ECO:0000256" key="3">
    <source>
        <dbReference type="ARBA" id="ARBA00022989"/>
    </source>
</evidence>
<evidence type="ECO:0000256" key="4">
    <source>
        <dbReference type="ARBA" id="ARBA00023136"/>
    </source>
</evidence>
<dbReference type="GO" id="GO:0016020">
    <property type="term" value="C:membrane"/>
    <property type="evidence" value="ECO:0007669"/>
    <property type="project" value="UniProtKB-SubCell"/>
</dbReference>
<evidence type="ECO:0000259" key="7">
    <source>
        <dbReference type="Pfam" id="PF00924"/>
    </source>
</evidence>
<feature type="transmembrane region" description="Helical" evidence="6">
    <location>
        <begin position="6"/>
        <end position="26"/>
    </location>
</feature>
<accession>A0A8J6Y201</accession>
<evidence type="ECO:0000256" key="1">
    <source>
        <dbReference type="ARBA" id="ARBA00004370"/>
    </source>
</evidence>
<dbReference type="PANTHER" id="PTHR30566:SF5">
    <property type="entry name" value="MECHANOSENSITIVE ION CHANNEL PROTEIN 1, MITOCHONDRIAL-RELATED"/>
    <property type="match status" value="1"/>
</dbReference>
<proteinExistence type="predicted"/>
<feature type="transmembrane region" description="Helical" evidence="6">
    <location>
        <begin position="42"/>
        <end position="63"/>
    </location>
</feature>
<dbReference type="Pfam" id="PF00924">
    <property type="entry name" value="MS_channel_2nd"/>
    <property type="match status" value="1"/>
</dbReference>
<keyword evidence="3 6" id="KW-1133">Transmembrane helix</keyword>
<dbReference type="InterPro" id="IPR023408">
    <property type="entry name" value="MscS_beta-dom_sf"/>
</dbReference>
<evidence type="ECO:0000256" key="6">
    <source>
        <dbReference type="SAM" id="Phobius"/>
    </source>
</evidence>
<feature type="transmembrane region" description="Helical" evidence="6">
    <location>
        <begin position="69"/>
        <end position="95"/>
    </location>
</feature>
<dbReference type="InterPro" id="IPR006685">
    <property type="entry name" value="MscS_channel_2nd"/>
</dbReference>
<dbReference type="GO" id="GO:0008381">
    <property type="term" value="F:mechanosensitive monoatomic ion channel activity"/>
    <property type="evidence" value="ECO:0007669"/>
    <property type="project" value="UniProtKB-ARBA"/>
</dbReference>
<feature type="domain" description="Mechanosensitive ion channel MscS" evidence="7">
    <location>
        <begin position="83"/>
        <end position="158"/>
    </location>
</feature>
<dbReference type="Gene3D" id="3.30.70.100">
    <property type="match status" value="1"/>
</dbReference>
<evidence type="ECO:0000256" key="5">
    <source>
        <dbReference type="SAM" id="MobiDB-lite"/>
    </source>
</evidence>
<dbReference type="Proteomes" id="UP000648239">
    <property type="component" value="Unassembled WGS sequence"/>
</dbReference>